<reference evidence="9 10" key="1">
    <citation type="submission" date="2023-10" db="EMBL/GenBank/DDBJ databases">
        <title>179-bfca-hs.</title>
        <authorList>
            <person name="Miliotis G."/>
            <person name="Sengupta P."/>
            <person name="Hameed A."/>
            <person name="Chuvochina M."/>
            <person name="Mcdonagh F."/>
            <person name="Simpson A.C."/>
            <person name="Singh N.K."/>
            <person name="Rekha P.D."/>
            <person name="Raman K."/>
            <person name="Hugenholtz P."/>
            <person name="Venkateswaran K."/>
        </authorList>
    </citation>
    <scope>NUCLEOTIDE SEQUENCE [LARGE SCALE GENOMIC DNA]</scope>
    <source>
        <strain evidence="9 10">179-BFC-A-HS</strain>
    </source>
</reference>
<proteinExistence type="inferred from homology"/>
<keyword evidence="6 8" id="KW-1133">Transmembrane helix</keyword>
<feature type="transmembrane region" description="Helical" evidence="8">
    <location>
        <begin position="100"/>
        <end position="122"/>
    </location>
</feature>
<dbReference type="PANTHER" id="PTHR34979">
    <property type="entry name" value="INNER MEMBRANE PROTEIN YGAZ"/>
    <property type="match status" value="1"/>
</dbReference>
<evidence type="ECO:0000256" key="7">
    <source>
        <dbReference type="ARBA" id="ARBA00023136"/>
    </source>
</evidence>
<keyword evidence="10" id="KW-1185">Reference proteome</keyword>
<dbReference type="Pfam" id="PF03591">
    <property type="entry name" value="AzlC"/>
    <property type="match status" value="1"/>
</dbReference>
<evidence type="ECO:0000256" key="8">
    <source>
        <dbReference type="SAM" id="Phobius"/>
    </source>
</evidence>
<feature type="transmembrane region" description="Helical" evidence="8">
    <location>
        <begin position="214"/>
        <end position="231"/>
    </location>
</feature>
<dbReference type="InterPro" id="IPR011606">
    <property type="entry name" value="Brnchd-chn_aa_trnsp_permease"/>
</dbReference>
<keyword evidence="3" id="KW-0813">Transport</keyword>
<accession>A0ABU5CD62</accession>
<feature type="transmembrane region" description="Helical" evidence="8">
    <location>
        <begin position="128"/>
        <end position="147"/>
    </location>
</feature>
<evidence type="ECO:0000313" key="9">
    <source>
        <dbReference type="EMBL" id="MDY0404263.1"/>
    </source>
</evidence>
<organism evidence="9 10">
    <name type="scientific">Tigheibacillus jepli</name>
    <dbReference type="NCBI Taxonomy" id="3035914"/>
    <lineage>
        <taxon>Bacteria</taxon>
        <taxon>Bacillati</taxon>
        <taxon>Bacillota</taxon>
        <taxon>Bacilli</taxon>
        <taxon>Bacillales</taxon>
        <taxon>Bacillaceae</taxon>
        <taxon>Tigheibacillus</taxon>
    </lineage>
</organism>
<keyword evidence="5 8" id="KW-0812">Transmembrane</keyword>
<comment type="similarity">
    <text evidence="2">Belongs to the AzlC family.</text>
</comment>
<evidence type="ECO:0000313" key="10">
    <source>
        <dbReference type="Proteomes" id="UP001228376"/>
    </source>
</evidence>
<feature type="transmembrane region" description="Helical" evidence="8">
    <location>
        <begin position="53"/>
        <end position="79"/>
    </location>
</feature>
<dbReference type="EMBL" id="JAROCA020000001">
    <property type="protein sequence ID" value="MDY0404263.1"/>
    <property type="molecule type" value="Genomic_DNA"/>
</dbReference>
<evidence type="ECO:0000256" key="2">
    <source>
        <dbReference type="ARBA" id="ARBA00010735"/>
    </source>
</evidence>
<name>A0ABU5CD62_9BACI</name>
<keyword evidence="4" id="KW-1003">Cell membrane</keyword>
<keyword evidence="7 8" id="KW-0472">Membrane</keyword>
<comment type="subcellular location">
    <subcellularLocation>
        <location evidence="1">Cell membrane</location>
        <topology evidence="1">Multi-pass membrane protein</topology>
    </subcellularLocation>
</comment>
<protein>
    <submittedName>
        <fullName evidence="9">AzlC family ABC transporter permease</fullName>
    </submittedName>
</protein>
<comment type="caution">
    <text evidence="9">The sequence shown here is derived from an EMBL/GenBank/DDBJ whole genome shotgun (WGS) entry which is preliminary data.</text>
</comment>
<feature type="transmembrane region" description="Helical" evidence="8">
    <location>
        <begin position="12"/>
        <end position="33"/>
    </location>
</feature>
<evidence type="ECO:0000256" key="4">
    <source>
        <dbReference type="ARBA" id="ARBA00022475"/>
    </source>
</evidence>
<sequence>MKTNLKEWKSGVNNGIPIAMGYFAVSFTFGILAKQAGLNPFEAVLMSVTNLTSAGQFAGLTLLSGAAAIVEIVMTQFIINSRYFLMSFALSQKINPNTSIFHRMTMAYGITDEVFGVSIALPRKLSPYYTYGVMSVAIPGWALGTLLGVISGNILPPRLISALSIALYGMLLAVIIPPAKGNKILSGLIVVSMGMSLIFAELPILSSISSGLKIIVLTFVIAGFAAIVFPVKEHAYE</sequence>
<dbReference type="RefSeq" id="WP_306067919.1">
    <property type="nucleotide sequence ID" value="NZ_JAROCA020000001.1"/>
</dbReference>
<feature type="transmembrane region" description="Helical" evidence="8">
    <location>
        <begin position="184"/>
        <end position="202"/>
    </location>
</feature>
<dbReference type="Proteomes" id="UP001228376">
    <property type="component" value="Unassembled WGS sequence"/>
</dbReference>
<gene>
    <name evidence="9" type="ORF">P5G51_001505</name>
</gene>
<evidence type="ECO:0000256" key="6">
    <source>
        <dbReference type="ARBA" id="ARBA00022989"/>
    </source>
</evidence>
<feature type="transmembrane region" description="Helical" evidence="8">
    <location>
        <begin position="159"/>
        <end position="178"/>
    </location>
</feature>
<dbReference type="PANTHER" id="PTHR34979:SF1">
    <property type="entry name" value="INNER MEMBRANE PROTEIN YGAZ"/>
    <property type="match status" value="1"/>
</dbReference>
<evidence type="ECO:0000256" key="1">
    <source>
        <dbReference type="ARBA" id="ARBA00004651"/>
    </source>
</evidence>
<evidence type="ECO:0000256" key="3">
    <source>
        <dbReference type="ARBA" id="ARBA00022448"/>
    </source>
</evidence>
<evidence type="ECO:0000256" key="5">
    <source>
        <dbReference type="ARBA" id="ARBA00022692"/>
    </source>
</evidence>